<dbReference type="PANTHER" id="PTHR35849:SF2">
    <property type="entry name" value="BLR2341 PROTEIN"/>
    <property type="match status" value="1"/>
</dbReference>
<proteinExistence type="predicted"/>
<reference evidence="2 3" key="1">
    <citation type="submission" date="2018-03" db="EMBL/GenBank/DDBJ databases">
        <title>Comparative genomics illustrates the genes involved in a hyperalkaliphilic mechanisms of Serpentinomonas isolated from highly-alkaline calcium-rich serpentinized springs.</title>
        <authorList>
            <person name="Suzuki S."/>
            <person name="Ishii S."/>
            <person name="Walworth N."/>
            <person name="Bird L."/>
            <person name="Kuenen J.G."/>
            <person name="Nealson K.H."/>
        </authorList>
    </citation>
    <scope>NUCLEOTIDE SEQUENCE [LARGE SCALE GENOMIC DNA]</scope>
    <source>
        <strain evidence="2 3">P1</strain>
    </source>
</reference>
<accession>A0A2S9K5M5</accession>
<dbReference type="Gene3D" id="3.30.750.24">
    <property type="entry name" value="STAS domain"/>
    <property type="match status" value="1"/>
</dbReference>
<dbReference type="InterPro" id="IPR036513">
    <property type="entry name" value="STAS_dom_sf"/>
</dbReference>
<comment type="caution">
    <text evidence="2">The sequence shown here is derived from an EMBL/GenBank/DDBJ whole genome shotgun (WGS) entry which is preliminary data.</text>
</comment>
<dbReference type="PROSITE" id="PS50801">
    <property type="entry name" value="STAS"/>
    <property type="match status" value="1"/>
</dbReference>
<sequence>MPRMEQAAVDLVLPAELTIYQAADFKSRLLAPGPVTRDRVFDASAVERADLAGLQLLLLAQRECTAAGHALVLSQPSAALSELLALLGLGECFTLES</sequence>
<dbReference type="InterPro" id="IPR002645">
    <property type="entry name" value="STAS_dom"/>
</dbReference>
<dbReference type="SUPFAM" id="SSF52091">
    <property type="entry name" value="SpoIIaa-like"/>
    <property type="match status" value="1"/>
</dbReference>
<name>A0A2S9K5M5_9BURK</name>
<dbReference type="AlphaFoldDB" id="A0A2S9K5M5"/>
<dbReference type="InterPro" id="IPR052746">
    <property type="entry name" value="MlaB_ABC_Transporter"/>
</dbReference>
<dbReference type="InterPro" id="IPR058548">
    <property type="entry name" value="MlaB-like_STAS"/>
</dbReference>
<gene>
    <name evidence="2" type="ORF">C6P64_09020</name>
</gene>
<dbReference type="Pfam" id="PF13466">
    <property type="entry name" value="STAS_2"/>
    <property type="match status" value="1"/>
</dbReference>
<feature type="domain" description="STAS" evidence="1">
    <location>
        <begin position="11"/>
        <end position="97"/>
    </location>
</feature>
<evidence type="ECO:0000259" key="1">
    <source>
        <dbReference type="PROSITE" id="PS50801"/>
    </source>
</evidence>
<evidence type="ECO:0000313" key="2">
    <source>
        <dbReference type="EMBL" id="PRD65695.1"/>
    </source>
</evidence>
<organism evidence="2 3">
    <name type="scientific">Malikia granosa</name>
    <dbReference type="NCBI Taxonomy" id="263067"/>
    <lineage>
        <taxon>Bacteria</taxon>
        <taxon>Pseudomonadati</taxon>
        <taxon>Pseudomonadota</taxon>
        <taxon>Betaproteobacteria</taxon>
        <taxon>Burkholderiales</taxon>
        <taxon>Comamonadaceae</taxon>
        <taxon>Malikia</taxon>
    </lineage>
</organism>
<dbReference type="EMBL" id="PVLQ01000027">
    <property type="protein sequence ID" value="PRD65695.1"/>
    <property type="molecule type" value="Genomic_DNA"/>
</dbReference>
<protein>
    <submittedName>
        <fullName evidence="2">Sulfate transporter</fullName>
    </submittedName>
</protein>
<evidence type="ECO:0000313" key="3">
    <source>
        <dbReference type="Proteomes" id="UP000238589"/>
    </source>
</evidence>
<keyword evidence="3" id="KW-1185">Reference proteome</keyword>
<dbReference type="Proteomes" id="UP000238589">
    <property type="component" value="Unassembled WGS sequence"/>
</dbReference>
<dbReference type="PANTHER" id="PTHR35849">
    <property type="entry name" value="BLR2341 PROTEIN"/>
    <property type="match status" value="1"/>
</dbReference>